<evidence type="ECO:0000256" key="9">
    <source>
        <dbReference type="RuleBase" id="RU003945"/>
    </source>
</evidence>
<organism evidence="12 13">
    <name type="scientific">Staphylococcus ratti</name>
    <dbReference type="NCBI Taxonomy" id="2892440"/>
    <lineage>
        <taxon>Bacteria</taxon>
        <taxon>Bacillati</taxon>
        <taxon>Bacillota</taxon>
        <taxon>Bacilli</taxon>
        <taxon>Bacillales</taxon>
        <taxon>Staphylococcaceae</taxon>
        <taxon>Staphylococcus</taxon>
    </lineage>
</organism>
<feature type="transmembrane region" description="Helical" evidence="10">
    <location>
        <begin position="168"/>
        <end position="189"/>
    </location>
</feature>
<evidence type="ECO:0000256" key="1">
    <source>
        <dbReference type="ARBA" id="ARBA00004651"/>
    </source>
</evidence>
<evidence type="ECO:0000256" key="8">
    <source>
        <dbReference type="ARBA" id="ARBA00023186"/>
    </source>
</evidence>
<evidence type="ECO:0000256" key="5">
    <source>
        <dbReference type="ARBA" id="ARBA00022927"/>
    </source>
</evidence>
<proteinExistence type="inferred from homology"/>
<evidence type="ECO:0000313" key="13">
    <source>
        <dbReference type="Proteomes" id="UP001197626"/>
    </source>
</evidence>
<keyword evidence="6 10" id="KW-1133">Transmembrane helix</keyword>
<dbReference type="CDD" id="cd20070">
    <property type="entry name" value="5TM_YidC_Alb3"/>
    <property type="match status" value="1"/>
</dbReference>
<dbReference type="RefSeq" id="WP_229292655.1">
    <property type="nucleotide sequence ID" value="NZ_CP086654.1"/>
</dbReference>
<dbReference type="InterPro" id="IPR047196">
    <property type="entry name" value="YidC_ALB_C"/>
</dbReference>
<keyword evidence="13" id="KW-1185">Reference proteome</keyword>
<dbReference type="NCBIfam" id="TIGR03592">
    <property type="entry name" value="yidC_oxa1_cterm"/>
    <property type="match status" value="1"/>
</dbReference>
<dbReference type="EMBL" id="CP086654">
    <property type="protein sequence ID" value="UEX90158.1"/>
    <property type="molecule type" value="Genomic_DNA"/>
</dbReference>
<dbReference type="Proteomes" id="UP001197626">
    <property type="component" value="Chromosome"/>
</dbReference>
<accession>A0ABY3PCZ8</accession>
<dbReference type="InterPro" id="IPR001708">
    <property type="entry name" value="YidC/ALB3/OXA1/COX18"/>
</dbReference>
<evidence type="ECO:0000256" key="3">
    <source>
        <dbReference type="ARBA" id="ARBA00022475"/>
    </source>
</evidence>
<keyword evidence="4 9" id="KW-0812">Transmembrane</keyword>
<feature type="transmembrane region" description="Helical" evidence="10">
    <location>
        <begin position="133"/>
        <end position="153"/>
    </location>
</feature>
<dbReference type="InterPro" id="IPR028055">
    <property type="entry name" value="YidC/Oxa/ALB_C"/>
</dbReference>
<evidence type="ECO:0000256" key="10">
    <source>
        <dbReference type="SAM" id="Phobius"/>
    </source>
</evidence>
<feature type="domain" description="Membrane insertase YidC/Oxa/ALB C-terminal" evidence="11">
    <location>
        <begin position="55"/>
        <end position="208"/>
    </location>
</feature>
<comment type="subcellular location">
    <subcellularLocation>
        <location evidence="1">Cell membrane</location>
        <topology evidence="1">Multi-pass membrane protein</topology>
    </subcellularLocation>
    <subcellularLocation>
        <location evidence="9">Membrane</location>
        <topology evidence="9">Multi-pass membrane protein</topology>
    </subcellularLocation>
</comment>
<gene>
    <name evidence="12" type="primary">yidC</name>
    <name evidence="12" type="ORF">LN051_00320</name>
</gene>
<keyword evidence="7 10" id="KW-0472">Membrane</keyword>
<keyword evidence="5" id="KW-0653">Protein transport</keyword>
<keyword evidence="8" id="KW-0143">Chaperone</keyword>
<evidence type="ECO:0000256" key="7">
    <source>
        <dbReference type="ARBA" id="ARBA00023136"/>
    </source>
</evidence>
<name>A0ABY3PCZ8_9STAP</name>
<evidence type="ECO:0000256" key="6">
    <source>
        <dbReference type="ARBA" id="ARBA00022989"/>
    </source>
</evidence>
<evidence type="ECO:0000259" key="11">
    <source>
        <dbReference type="Pfam" id="PF02096"/>
    </source>
</evidence>
<evidence type="ECO:0000256" key="2">
    <source>
        <dbReference type="ARBA" id="ARBA00022448"/>
    </source>
</evidence>
<dbReference type="Pfam" id="PF02096">
    <property type="entry name" value="60KD_IMP"/>
    <property type="match status" value="1"/>
</dbReference>
<dbReference type="PANTHER" id="PTHR12428">
    <property type="entry name" value="OXA1"/>
    <property type="match status" value="1"/>
</dbReference>
<evidence type="ECO:0000313" key="12">
    <source>
        <dbReference type="EMBL" id="UEX90158.1"/>
    </source>
</evidence>
<comment type="similarity">
    <text evidence="9">Belongs to the OXA1/ALB3/YidC family.</text>
</comment>
<keyword evidence="2" id="KW-0813">Transport</keyword>
<keyword evidence="3" id="KW-1003">Cell membrane</keyword>
<dbReference type="PROSITE" id="PS51257">
    <property type="entry name" value="PROKAR_LIPOPROTEIN"/>
    <property type="match status" value="1"/>
</dbReference>
<sequence length="214" mass="24198">MKTYKSISVLSLFSLILLSGCNYSGDHRENSLYHQFSAPMDTLLHLIATTFNNNYGLAIITIVFIVRLVMLPFMLMQSKNGHQLRTKMNLIKPEITQLKTALIQAKTQEEKNKANKALMKLYKDNHINPIQSILGCLPLFVQMPILFGLYAALKWPSSGGLTAHADFLWFNLIHPDIIITLIAGCLYIIQPLITIKSLPKTQALLAMVWPLYLL</sequence>
<reference evidence="12 13" key="1">
    <citation type="journal article" date="2022" name="Pathogens">
        <title>Staphylococcus ratti sp. nov. Isolated from a Lab Rat.</title>
        <authorList>
            <person name="Kovarovic V."/>
            <person name="Sedlacek I."/>
            <person name="Petras P."/>
            <person name="Kralova S."/>
            <person name="Maslanova I."/>
            <person name="Svec P."/>
            <person name="Neumann-Schaal M."/>
            <person name="Botka T."/>
            <person name="Gelbicova T."/>
            <person name="Stankova E."/>
            <person name="Doskar J."/>
            <person name="Pantucek R."/>
        </authorList>
    </citation>
    <scope>NUCLEOTIDE SEQUENCE [LARGE SCALE GENOMIC DNA]</scope>
    <source>
        <strain evidence="12 13">CCM 9025</strain>
    </source>
</reference>
<feature type="transmembrane region" description="Helical" evidence="10">
    <location>
        <begin position="55"/>
        <end position="75"/>
    </location>
</feature>
<protein>
    <submittedName>
        <fullName evidence="12">Membrane protein insertase YidC</fullName>
    </submittedName>
</protein>
<dbReference type="PANTHER" id="PTHR12428:SF65">
    <property type="entry name" value="CYTOCHROME C OXIDASE ASSEMBLY PROTEIN COX18, MITOCHONDRIAL"/>
    <property type="match status" value="1"/>
</dbReference>
<evidence type="ECO:0000256" key="4">
    <source>
        <dbReference type="ARBA" id="ARBA00022692"/>
    </source>
</evidence>